<feature type="transmembrane region" description="Helical" evidence="6">
    <location>
        <begin position="369"/>
        <end position="389"/>
    </location>
</feature>
<name>A0A9X1S0X7_9MICO</name>
<evidence type="ECO:0000313" key="9">
    <source>
        <dbReference type="Proteomes" id="UP001139354"/>
    </source>
</evidence>
<feature type="transmembrane region" description="Helical" evidence="6">
    <location>
        <begin position="70"/>
        <end position="103"/>
    </location>
</feature>
<proteinExistence type="predicted"/>
<dbReference type="InterPro" id="IPR036259">
    <property type="entry name" value="MFS_trans_sf"/>
</dbReference>
<feature type="transmembrane region" description="Helical" evidence="6">
    <location>
        <begin position="248"/>
        <end position="272"/>
    </location>
</feature>
<comment type="caution">
    <text evidence="8">The sequence shown here is derived from an EMBL/GenBank/DDBJ whole genome shotgun (WGS) entry which is preliminary data.</text>
</comment>
<evidence type="ECO:0000256" key="5">
    <source>
        <dbReference type="ARBA" id="ARBA00023136"/>
    </source>
</evidence>
<dbReference type="PANTHER" id="PTHR42688:SF1">
    <property type="entry name" value="BLR5212 PROTEIN"/>
    <property type="match status" value="1"/>
</dbReference>
<evidence type="ECO:0000256" key="3">
    <source>
        <dbReference type="ARBA" id="ARBA00022692"/>
    </source>
</evidence>
<organism evidence="8 9">
    <name type="scientific">Microbacterium allomyrinae</name>
    <dbReference type="NCBI Taxonomy" id="2830666"/>
    <lineage>
        <taxon>Bacteria</taxon>
        <taxon>Bacillati</taxon>
        <taxon>Actinomycetota</taxon>
        <taxon>Actinomycetes</taxon>
        <taxon>Micrococcales</taxon>
        <taxon>Microbacteriaceae</taxon>
        <taxon>Microbacterium</taxon>
    </lineage>
</organism>
<dbReference type="PROSITE" id="PS50850">
    <property type="entry name" value="MFS"/>
    <property type="match status" value="1"/>
</dbReference>
<keyword evidence="3 6" id="KW-0812">Transmembrane</keyword>
<feature type="domain" description="Major facilitator superfamily (MFS) profile" evidence="7">
    <location>
        <begin position="1"/>
        <end position="393"/>
    </location>
</feature>
<dbReference type="SUPFAM" id="SSF103473">
    <property type="entry name" value="MFS general substrate transporter"/>
    <property type="match status" value="1"/>
</dbReference>
<feature type="transmembrane region" description="Helical" evidence="6">
    <location>
        <begin position="33"/>
        <end position="58"/>
    </location>
</feature>
<dbReference type="Pfam" id="PF07690">
    <property type="entry name" value="MFS_1"/>
    <property type="match status" value="1"/>
</dbReference>
<evidence type="ECO:0000256" key="4">
    <source>
        <dbReference type="ARBA" id="ARBA00022989"/>
    </source>
</evidence>
<dbReference type="InterPro" id="IPR020846">
    <property type="entry name" value="MFS_dom"/>
</dbReference>
<feature type="transmembrane region" description="Helical" evidence="6">
    <location>
        <begin position="161"/>
        <end position="182"/>
    </location>
</feature>
<evidence type="ECO:0000313" key="8">
    <source>
        <dbReference type="EMBL" id="MCC2031061.1"/>
    </source>
</evidence>
<evidence type="ECO:0000256" key="1">
    <source>
        <dbReference type="ARBA" id="ARBA00004651"/>
    </source>
</evidence>
<dbReference type="GO" id="GO:0022857">
    <property type="term" value="F:transmembrane transporter activity"/>
    <property type="evidence" value="ECO:0007669"/>
    <property type="project" value="InterPro"/>
</dbReference>
<dbReference type="GO" id="GO:0005886">
    <property type="term" value="C:plasma membrane"/>
    <property type="evidence" value="ECO:0007669"/>
    <property type="project" value="UniProtKB-SubCell"/>
</dbReference>
<keyword evidence="4 6" id="KW-1133">Transmembrane helix</keyword>
<dbReference type="Proteomes" id="UP001139354">
    <property type="component" value="Unassembled WGS sequence"/>
</dbReference>
<dbReference type="EMBL" id="JAGTTN010000001">
    <property type="protein sequence ID" value="MCC2031061.1"/>
    <property type="molecule type" value="Genomic_DNA"/>
</dbReference>
<accession>A0A9X1S0X7</accession>
<comment type="subcellular location">
    <subcellularLocation>
        <location evidence="1">Cell membrane</location>
        <topology evidence="1">Multi-pass membrane protein</topology>
    </subcellularLocation>
</comment>
<dbReference type="AlphaFoldDB" id="A0A9X1S0X7"/>
<dbReference type="PANTHER" id="PTHR42688">
    <property type="entry name" value="CONSERVED PROTEIN"/>
    <property type="match status" value="1"/>
</dbReference>
<keyword evidence="9" id="KW-1185">Reference proteome</keyword>
<dbReference type="CDD" id="cd17370">
    <property type="entry name" value="MFS_MJ1317_like"/>
    <property type="match status" value="1"/>
</dbReference>
<evidence type="ECO:0000256" key="6">
    <source>
        <dbReference type="SAM" id="Phobius"/>
    </source>
</evidence>
<reference evidence="8" key="1">
    <citation type="submission" date="2021-04" db="EMBL/GenBank/DDBJ databases">
        <title>Microbacterium tenobrionis sp. nov. and Microbacterium allomyrinae sp. nov., isolated from larvae of Tenobrio molitor and Allomyrina dichotoma, respectively.</title>
        <authorList>
            <person name="Lee S.D."/>
        </authorList>
    </citation>
    <scope>NUCLEOTIDE SEQUENCE</scope>
    <source>
        <strain evidence="8">BWT-G7</strain>
    </source>
</reference>
<keyword evidence="5 6" id="KW-0472">Membrane</keyword>
<dbReference type="InterPro" id="IPR052425">
    <property type="entry name" value="Uncharacterized_MFS-type"/>
</dbReference>
<sequence length="415" mass="43048">MGAWRFVATFGVVSLLADIVYEGARSVTGPILAVLGATAIVVGVVTGIGEAAALLLRLVSGPLADRSRRFWAWAIAGYTLTVIAVPALGFAQTLAVAAVLIILERVGKAIRSPAKDAMLSFATAQTGRGKGFAVHEAIDQFGAVLGPLLVAEMLALTGVQYGPALAVLAIPGIAALGLLFWLRSRAPQPELFESRSRPQTPHLPDDVPAGTRVRLPSAFWIYAGFSAATVTGFATFGLISFHMVEGGILAPAIVPVVYAAVMLVDALVALATGWIYDRIGPRVLLALPVLCAVIPVLAFGDAMWAVAAGALLWGAALGIQESTLRATIADLIPPSYRATAYGVYAAVLGVAAAIGGALAGVLYTESLTALVVVTAVIQAAALIFFAVFLSRRKLVVETVPEEPGQTTDERIDNDA</sequence>
<gene>
    <name evidence="8" type="ORF">KEC57_02580</name>
</gene>
<keyword evidence="2" id="KW-1003">Cell membrane</keyword>
<protein>
    <submittedName>
        <fullName evidence="8">MFS transporter</fullName>
    </submittedName>
</protein>
<evidence type="ECO:0000256" key="2">
    <source>
        <dbReference type="ARBA" id="ARBA00022475"/>
    </source>
</evidence>
<feature type="transmembrane region" description="Helical" evidence="6">
    <location>
        <begin position="279"/>
        <end position="297"/>
    </location>
</feature>
<dbReference type="InterPro" id="IPR011701">
    <property type="entry name" value="MFS"/>
</dbReference>
<feature type="transmembrane region" description="Helical" evidence="6">
    <location>
        <begin position="341"/>
        <end position="363"/>
    </location>
</feature>
<dbReference type="Gene3D" id="1.20.1250.20">
    <property type="entry name" value="MFS general substrate transporter like domains"/>
    <property type="match status" value="2"/>
</dbReference>
<feature type="transmembrane region" description="Helical" evidence="6">
    <location>
        <begin position="219"/>
        <end position="242"/>
    </location>
</feature>
<evidence type="ECO:0000259" key="7">
    <source>
        <dbReference type="PROSITE" id="PS50850"/>
    </source>
</evidence>
<feature type="transmembrane region" description="Helical" evidence="6">
    <location>
        <begin position="303"/>
        <end position="320"/>
    </location>
</feature>